<dbReference type="EMBL" id="LCTV02000003">
    <property type="protein sequence ID" value="PRQ75989.1"/>
    <property type="molecule type" value="Genomic_DNA"/>
</dbReference>
<dbReference type="AlphaFoldDB" id="A0A2T0ADA8"/>
<sequence length="712" mass="77036">MVAVFVIDYPNPLHPPEGAASSASAPSLAASRPSPSLALIPSSASDHLGDEMTPILSGLSILQLLSAVVNGSLPAATRLAAMDEIDVRSKKAGTQGILLDLRAHPSVDWTAPSSALSGLPPPDSQSVPTREEVLDDVAMSEVSSVDVPLAVVLANKQAVERTFLSHDPSIGGNGGDLDVGDGLTLRINLAPSPAADATATSSRQASSATAAAATAPQATSCKSSAPVLQYDPPVSLAGIFDVNMDAVAARDVLLQHNDGRKIKRIDDEYAALKGGLGKPKKLKGGHTFTWIDESKIRRGPRPSIPLPERELVCAAVIVLHDTLVTQQQKAATTAFAFQPSRSAMMTAQEKQDMSPAAQVELLDRTSSVALLIIAERFTGYAPVSAAANKPAMAKLGIVDMDAFVDWPAVRSALPAERADLVETTTKIYDSLKTQRKRQYGIAATLSVLHAAKHVAHTSPQLVYFDQRLPHVERSDEAIRSHPLFEPLLAEVRDDMRECVAQLVERGYKLRDINEFRINYSIKTDFTERLLDAFRQSKHPQQGFPAILGDVSVPDKVEKFPGPPKHDPCGLYNNIWRPFMVGFKEDELERLYKEEKEKLKRATEDQNIDGSLFGFKPNLKGIYKFAHAIDRSPDTPTAIADARHAASLVTLMEHASNLVSPPQIPTLRRQNGSTAIFKTVSEDGSEELMGEVQGLLAYIYRKHVEPIKDLVEG</sequence>
<accession>A0A2T0ADA8</accession>
<proteinExistence type="predicted"/>
<comment type="caution">
    <text evidence="1">The sequence shown here is derived from an EMBL/GenBank/DDBJ whole genome shotgun (WGS) entry which is preliminary data.</text>
</comment>
<reference evidence="1 2" key="1">
    <citation type="journal article" date="2018" name="Elife">
        <title>Functional genomics of lipid metabolism in the oleaginous yeast Rhodosporidium toruloides.</title>
        <authorList>
            <person name="Coradetti S.T."/>
            <person name="Pinel D."/>
            <person name="Geiselman G."/>
            <person name="Ito M."/>
            <person name="Mondo S."/>
            <person name="Reilly M.C."/>
            <person name="Cheng Y.F."/>
            <person name="Bauer S."/>
            <person name="Grigoriev I."/>
            <person name="Gladden J.M."/>
            <person name="Simmons B.A."/>
            <person name="Brem R."/>
            <person name="Arkin A.P."/>
            <person name="Skerker J.M."/>
        </authorList>
    </citation>
    <scope>NUCLEOTIDE SEQUENCE [LARGE SCALE GENOMIC DNA]</scope>
    <source>
        <strain evidence="1 2">NBRC 0880</strain>
    </source>
</reference>
<evidence type="ECO:0000313" key="1">
    <source>
        <dbReference type="EMBL" id="PRQ75989.1"/>
    </source>
</evidence>
<protein>
    <submittedName>
        <fullName evidence="1">Uncharacterized protein</fullName>
    </submittedName>
</protein>
<organism evidence="1 2">
    <name type="scientific">Rhodotorula toruloides</name>
    <name type="common">Yeast</name>
    <name type="synonym">Rhodosporidium toruloides</name>
    <dbReference type="NCBI Taxonomy" id="5286"/>
    <lineage>
        <taxon>Eukaryota</taxon>
        <taxon>Fungi</taxon>
        <taxon>Dikarya</taxon>
        <taxon>Basidiomycota</taxon>
        <taxon>Pucciniomycotina</taxon>
        <taxon>Microbotryomycetes</taxon>
        <taxon>Sporidiobolales</taxon>
        <taxon>Sporidiobolaceae</taxon>
        <taxon>Rhodotorula</taxon>
    </lineage>
</organism>
<name>A0A2T0ADA8_RHOTO</name>
<evidence type="ECO:0000313" key="2">
    <source>
        <dbReference type="Proteomes" id="UP000239560"/>
    </source>
</evidence>
<gene>
    <name evidence="1" type="ORF">AAT19DRAFT_13011</name>
</gene>
<dbReference type="Proteomes" id="UP000239560">
    <property type="component" value="Unassembled WGS sequence"/>
</dbReference>